<dbReference type="AlphaFoldDB" id="A0A4P5ZP35"/>
<evidence type="ECO:0000313" key="1">
    <source>
        <dbReference type="EMBL" id="GDZ95082.1"/>
    </source>
</evidence>
<proteinExistence type="predicted"/>
<evidence type="ECO:0000313" key="2">
    <source>
        <dbReference type="Proteomes" id="UP000299794"/>
    </source>
</evidence>
<gene>
    <name evidence="1" type="ORF">PA905_33210</name>
</gene>
<accession>A0A4P5ZP35</accession>
<reference evidence="2" key="1">
    <citation type="submission" date="2019-02" db="EMBL/GenBank/DDBJ databases">
        <title>Draft genome sequence of Planktothrix agardhii NIES-905.</title>
        <authorList>
            <person name="Yamaguchi H."/>
            <person name="Suzuki S."/>
            <person name="Kawachi M."/>
        </authorList>
    </citation>
    <scope>NUCLEOTIDE SEQUENCE [LARGE SCALE GENOMIC DNA]</scope>
    <source>
        <strain evidence="2">CCAP 1459/11A</strain>
    </source>
</reference>
<dbReference type="RefSeq" id="WP_026796357.1">
    <property type="nucleotide sequence ID" value="NZ_BJCD01000052.1"/>
</dbReference>
<comment type="caution">
    <text evidence="1">The sequence shown here is derived from an EMBL/GenBank/DDBJ whole genome shotgun (WGS) entry which is preliminary data.</text>
</comment>
<sequence length="80" mass="8867">MRTIGLKVTITSNGKLLVDSPVDIPVGQYNAVLVIEDQPISDQAQTSVQKAQALFRQYIPASRKLSEELIQERRLEATGE</sequence>
<dbReference type="EMBL" id="BJCD01000052">
    <property type="protein sequence ID" value="GDZ95082.1"/>
    <property type="molecule type" value="Genomic_DNA"/>
</dbReference>
<protein>
    <submittedName>
        <fullName evidence="1">Uncharacterized protein</fullName>
    </submittedName>
</protein>
<name>A0A4P5ZP35_PLAAG</name>
<organism evidence="1 2">
    <name type="scientific">Planktothrix agardhii CCAP 1459/11A</name>
    <dbReference type="NCBI Taxonomy" id="282420"/>
    <lineage>
        <taxon>Bacteria</taxon>
        <taxon>Bacillati</taxon>
        <taxon>Cyanobacteriota</taxon>
        <taxon>Cyanophyceae</taxon>
        <taxon>Oscillatoriophycideae</taxon>
        <taxon>Oscillatoriales</taxon>
        <taxon>Microcoleaceae</taxon>
        <taxon>Planktothrix</taxon>
    </lineage>
</organism>
<dbReference type="Proteomes" id="UP000299794">
    <property type="component" value="Unassembled WGS sequence"/>
</dbReference>